<feature type="compositionally biased region" description="Basic and acidic residues" evidence="4">
    <location>
        <begin position="502"/>
        <end position="512"/>
    </location>
</feature>
<dbReference type="PANTHER" id="PTHR30627">
    <property type="entry name" value="PEPTIDOGLYCAN D,D-TRANSPEPTIDASE"/>
    <property type="match status" value="1"/>
</dbReference>
<keyword evidence="5" id="KW-0812">Transmembrane</keyword>
<sequence length="635" mass="66951">MPAARSNPSWKGDPSGSSHSRNHDGPASGNAGRWLSHLFPDTHDPSYSRVFRRRTLGLFILIILLITGLIVQLTVVQLAQGASIAREAAAARRVENIVPAMRGTITDANGAVLAQSEQRYTIYADQKGARNFQPIKCTGNNKSVCHSVNGRDVPGSGPSAAARILAPVIGMNTMELGAKLAGGNSYIVLKRDVAPATKRAIDKLHLSGVIGSTLTVKRTYSGDTVAGGLLGGVNSENNGVAGIESMEQGSLAGQDGQQVYEHGGNGQRIPGTETVIVPAKNGGTVRLTIDRDVQWLVEKALNERIGEVGAEWGVAVVQDVKTGKILAVADTGNYKAGSPQAILHGSRAMTATFEPGSVGKLISASGLLQLGLHKGSDRFSVPGVITVDGQQYKDVESHGVEQLTLAGILNESSNVGMIMASDKLSTANRYDYLKKFGIGQSTGINYPGISSGSLPTPDKWGTRTNQTVLFGQGYTVNALQLSNIVATLANGGVRVGQSIIDKSTDKDGKDTTPRPVDSTRVVSPSVASDMMDMMESVMTEEYGRVIKVDGYRLAGKTGTAEVSGGGRALTKTVGDTSVVIPADSPRFVITVMYMNPSSHGGIATGPVINKIGEFLMQKYKVPQSRPRENAISTTW</sequence>
<dbReference type="Gene3D" id="3.90.1310.10">
    <property type="entry name" value="Penicillin-binding protein 2a (Domain 2)"/>
    <property type="match status" value="1"/>
</dbReference>
<dbReference type="InterPro" id="IPR036138">
    <property type="entry name" value="PBP_dimer_sf"/>
</dbReference>
<dbReference type="InterPro" id="IPR005311">
    <property type="entry name" value="PBP_dimer"/>
</dbReference>
<dbReference type="InterPro" id="IPR001460">
    <property type="entry name" value="PCN-bd_Tpept"/>
</dbReference>
<dbReference type="Gene3D" id="3.30.450.330">
    <property type="match status" value="1"/>
</dbReference>
<dbReference type="OrthoDB" id="9789078at2"/>
<evidence type="ECO:0000256" key="2">
    <source>
        <dbReference type="ARBA" id="ARBA00007171"/>
    </source>
</evidence>
<evidence type="ECO:0000256" key="3">
    <source>
        <dbReference type="ARBA" id="ARBA00023136"/>
    </source>
</evidence>
<dbReference type="Pfam" id="PF03717">
    <property type="entry name" value="PBP_dimer"/>
    <property type="match status" value="1"/>
</dbReference>
<name>J0DG10_9BIFI</name>
<dbReference type="GO" id="GO:0005886">
    <property type="term" value="C:plasma membrane"/>
    <property type="evidence" value="ECO:0007669"/>
    <property type="project" value="TreeGrafter"/>
</dbReference>
<evidence type="ECO:0000313" key="8">
    <source>
        <dbReference type="EMBL" id="EJD65268.1"/>
    </source>
</evidence>
<reference evidence="8 9" key="1">
    <citation type="submission" date="2012-01" db="EMBL/GenBank/DDBJ databases">
        <title>The Genome Sequence of Scardovia wiggsiae F0424.</title>
        <authorList>
            <consortium name="The Broad Institute Genome Sequencing Platform"/>
            <person name="Earl A."/>
            <person name="Ward D."/>
            <person name="Feldgarden M."/>
            <person name="Gevers D."/>
            <person name="Izard J."/>
            <person name="Ganesan A."/>
            <person name="Baranova O.V."/>
            <person name="Blanton J.M."/>
            <person name="Tanner A.C."/>
            <person name="Mathney J."/>
            <person name="Dewhirst F.E."/>
            <person name="Young S.K."/>
            <person name="Zeng Q."/>
            <person name="Gargeya S."/>
            <person name="Fitzgerald M."/>
            <person name="Haas B."/>
            <person name="Abouelleil A."/>
            <person name="Alvarado L."/>
            <person name="Arachchi H.M."/>
            <person name="Berlin A."/>
            <person name="Chapman S.B."/>
            <person name="Gearin G."/>
            <person name="Goldberg J."/>
            <person name="Griggs A."/>
            <person name="Gujja S."/>
            <person name="Hansen M."/>
            <person name="Heiman D."/>
            <person name="Howarth C."/>
            <person name="Larimer J."/>
            <person name="Lui A."/>
            <person name="MacDonald P.J.P."/>
            <person name="McCowen C."/>
            <person name="Montmayeur A."/>
            <person name="Murphy C."/>
            <person name="Neiman D."/>
            <person name="Pearson M."/>
            <person name="Priest M."/>
            <person name="Roberts A."/>
            <person name="Saif S."/>
            <person name="Shea T."/>
            <person name="Sisk P."/>
            <person name="Stolte C."/>
            <person name="Sykes S."/>
            <person name="Wortman J."/>
            <person name="Nusbaum C."/>
            <person name="Birren B."/>
        </authorList>
    </citation>
    <scope>NUCLEOTIDE SEQUENCE [LARGE SCALE GENOMIC DNA]</scope>
    <source>
        <strain evidence="8 9">F0424</strain>
    </source>
</reference>
<dbReference type="Pfam" id="PF00905">
    <property type="entry name" value="Transpeptidase"/>
    <property type="match status" value="1"/>
</dbReference>
<evidence type="ECO:0000313" key="9">
    <source>
        <dbReference type="Proteomes" id="UP000006415"/>
    </source>
</evidence>
<evidence type="ECO:0000256" key="1">
    <source>
        <dbReference type="ARBA" id="ARBA00004370"/>
    </source>
</evidence>
<dbReference type="eggNOG" id="COG0768">
    <property type="taxonomic scope" value="Bacteria"/>
</dbReference>
<evidence type="ECO:0000256" key="5">
    <source>
        <dbReference type="SAM" id="Phobius"/>
    </source>
</evidence>
<organism evidence="8 9">
    <name type="scientific">Scardovia wiggsiae F0424</name>
    <dbReference type="NCBI Taxonomy" id="857290"/>
    <lineage>
        <taxon>Bacteria</taxon>
        <taxon>Bacillati</taxon>
        <taxon>Actinomycetota</taxon>
        <taxon>Actinomycetes</taxon>
        <taxon>Bifidobacteriales</taxon>
        <taxon>Bifidobacteriaceae</taxon>
        <taxon>Scardovia</taxon>
    </lineage>
</organism>
<dbReference type="SUPFAM" id="SSF56519">
    <property type="entry name" value="Penicillin binding protein dimerisation domain"/>
    <property type="match status" value="1"/>
</dbReference>
<evidence type="ECO:0000259" key="7">
    <source>
        <dbReference type="Pfam" id="PF03717"/>
    </source>
</evidence>
<dbReference type="SUPFAM" id="SSF56601">
    <property type="entry name" value="beta-lactamase/transpeptidase-like"/>
    <property type="match status" value="1"/>
</dbReference>
<dbReference type="STRING" id="857290.HMPREF9156_00032"/>
<protein>
    <recommendedName>
        <fullName evidence="10">Penicillin-binding protein transpeptidase domain-containing protein</fullName>
    </recommendedName>
</protein>
<keyword evidence="3 5" id="KW-0472">Membrane</keyword>
<dbReference type="GO" id="GO:0071555">
    <property type="term" value="P:cell wall organization"/>
    <property type="evidence" value="ECO:0007669"/>
    <property type="project" value="TreeGrafter"/>
</dbReference>
<keyword evidence="9" id="KW-1185">Reference proteome</keyword>
<dbReference type="PANTHER" id="PTHR30627:SF1">
    <property type="entry name" value="PEPTIDOGLYCAN D,D-TRANSPEPTIDASE FTSI"/>
    <property type="match status" value="1"/>
</dbReference>
<evidence type="ECO:0008006" key="10">
    <source>
        <dbReference type="Google" id="ProtNLM"/>
    </source>
</evidence>
<proteinExistence type="inferred from homology"/>
<dbReference type="GO" id="GO:0008658">
    <property type="term" value="F:penicillin binding"/>
    <property type="evidence" value="ECO:0007669"/>
    <property type="project" value="InterPro"/>
</dbReference>
<dbReference type="Gene3D" id="3.40.710.10">
    <property type="entry name" value="DD-peptidase/beta-lactamase superfamily"/>
    <property type="match status" value="1"/>
</dbReference>
<feature type="domain" description="Penicillin-binding protein transpeptidase" evidence="6">
    <location>
        <begin position="313"/>
        <end position="611"/>
    </location>
</feature>
<dbReference type="EMBL" id="AGZS01000001">
    <property type="protein sequence ID" value="EJD65268.1"/>
    <property type="molecule type" value="Genomic_DNA"/>
</dbReference>
<dbReference type="AlphaFoldDB" id="J0DG10"/>
<accession>J0DG10</accession>
<comment type="caution">
    <text evidence="8">The sequence shown here is derived from an EMBL/GenBank/DDBJ whole genome shotgun (WGS) entry which is preliminary data.</text>
</comment>
<keyword evidence="5" id="KW-1133">Transmembrane helix</keyword>
<comment type="subcellular location">
    <subcellularLocation>
        <location evidence="1">Membrane</location>
    </subcellularLocation>
</comment>
<feature type="domain" description="Penicillin-binding protein dimerisation" evidence="7">
    <location>
        <begin position="98"/>
        <end position="269"/>
    </location>
</feature>
<feature type="region of interest" description="Disordered" evidence="4">
    <location>
        <begin position="1"/>
        <end position="29"/>
    </location>
</feature>
<comment type="similarity">
    <text evidence="2">Belongs to the transpeptidase family.</text>
</comment>
<evidence type="ECO:0000259" key="6">
    <source>
        <dbReference type="Pfam" id="PF00905"/>
    </source>
</evidence>
<feature type="transmembrane region" description="Helical" evidence="5">
    <location>
        <begin position="56"/>
        <end position="76"/>
    </location>
</feature>
<feature type="region of interest" description="Disordered" evidence="4">
    <location>
        <begin position="500"/>
        <end position="520"/>
    </location>
</feature>
<evidence type="ECO:0000256" key="4">
    <source>
        <dbReference type="SAM" id="MobiDB-lite"/>
    </source>
</evidence>
<dbReference type="InterPro" id="IPR050515">
    <property type="entry name" value="Beta-lactam/transpept"/>
</dbReference>
<dbReference type="HOGENOM" id="CLU_009289_6_5_11"/>
<dbReference type="Proteomes" id="UP000006415">
    <property type="component" value="Unassembled WGS sequence"/>
</dbReference>
<gene>
    <name evidence="8" type="ORF">HMPREF9156_00032</name>
</gene>
<dbReference type="InterPro" id="IPR012338">
    <property type="entry name" value="Beta-lactam/transpept-like"/>
</dbReference>